<accession>A0A1D1V1Q0</accession>
<gene>
    <name evidence="1" type="primary">RvY_06337-1</name>
    <name evidence="1" type="synonym">RvY_06337.1</name>
    <name evidence="1" type="ORF">RvY_06337</name>
</gene>
<comment type="caution">
    <text evidence="1">The sequence shown here is derived from an EMBL/GenBank/DDBJ whole genome shotgun (WGS) entry which is preliminary data.</text>
</comment>
<name>A0A1D1V1Q0_RAMVA</name>
<reference evidence="1 2" key="1">
    <citation type="journal article" date="2016" name="Nat. Commun.">
        <title>Extremotolerant tardigrade genome and improved radiotolerance of human cultured cells by tardigrade-unique protein.</title>
        <authorList>
            <person name="Hashimoto T."/>
            <person name="Horikawa D.D."/>
            <person name="Saito Y."/>
            <person name="Kuwahara H."/>
            <person name="Kozuka-Hata H."/>
            <person name="Shin-I T."/>
            <person name="Minakuchi Y."/>
            <person name="Ohishi K."/>
            <person name="Motoyama A."/>
            <person name="Aizu T."/>
            <person name="Enomoto A."/>
            <person name="Kondo K."/>
            <person name="Tanaka S."/>
            <person name="Hara Y."/>
            <person name="Koshikawa S."/>
            <person name="Sagara H."/>
            <person name="Miura T."/>
            <person name="Yokobori S."/>
            <person name="Miyagawa K."/>
            <person name="Suzuki Y."/>
            <person name="Kubo T."/>
            <person name="Oyama M."/>
            <person name="Kohara Y."/>
            <person name="Fujiyama A."/>
            <person name="Arakawa K."/>
            <person name="Katayama T."/>
            <person name="Toyoda A."/>
            <person name="Kunieda T."/>
        </authorList>
    </citation>
    <scope>NUCLEOTIDE SEQUENCE [LARGE SCALE GENOMIC DNA]</scope>
    <source>
        <strain evidence="1 2">YOKOZUNA-1</strain>
    </source>
</reference>
<dbReference type="AlphaFoldDB" id="A0A1D1V1Q0"/>
<evidence type="ECO:0000313" key="1">
    <source>
        <dbReference type="EMBL" id="GAU94595.1"/>
    </source>
</evidence>
<protein>
    <submittedName>
        <fullName evidence="1">Uncharacterized protein</fullName>
    </submittedName>
</protein>
<proteinExistence type="predicted"/>
<keyword evidence="2" id="KW-1185">Reference proteome</keyword>
<organism evidence="1 2">
    <name type="scientific">Ramazzottius varieornatus</name>
    <name type="common">Water bear</name>
    <name type="synonym">Tardigrade</name>
    <dbReference type="NCBI Taxonomy" id="947166"/>
    <lineage>
        <taxon>Eukaryota</taxon>
        <taxon>Metazoa</taxon>
        <taxon>Ecdysozoa</taxon>
        <taxon>Tardigrada</taxon>
        <taxon>Eutardigrada</taxon>
        <taxon>Parachela</taxon>
        <taxon>Hypsibioidea</taxon>
        <taxon>Ramazzottiidae</taxon>
        <taxon>Ramazzottius</taxon>
    </lineage>
</organism>
<dbReference type="EMBL" id="BDGG01000002">
    <property type="protein sequence ID" value="GAU94595.1"/>
    <property type="molecule type" value="Genomic_DNA"/>
</dbReference>
<dbReference type="Proteomes" id="UP000186922">
    <property type="component" value="Unassembled WGS sequence"/>
</dbReference>
<evidence type="ECO:0000313" key="2">
    <source>
        <dbReference type="Proteomes" id="UP000186922"/>
    </source>
</evidence>
<sequence>MDDGVYRMLRDSYLGCHQSLGNRIVARAKISNFPDFGGGPNERCPRFSLLSLRRRYFAGFAANALLYPRHCRFSQALTFLHQSLDCHAAIVIESPQSQIRTLRSSEIGEGIFKRK</sequence>